<reference evidence="2" key="1">
    <citation type="submission" date="2021-06" db="EMBL/GenBank/DDBJ databases">
        <authorList>
            <person name="Kallberg Y."/>
            <person name="Tangrot J."/>
            <person name="Rosling A."/>
        </authorList>
    </citation>
    <scope>NUCLEOTIDE SEQUENCE</scope>
    <source>
        <strain evidence="2">MT106</strain>
    </source>
</reference>
<dbReference type="Pfam" id="PF08520">
    <property type="entry name" value="Mitofissin"/>
    <property type="match status" value="1"/>
</dbReference>
<keyword evidence="1" id="KW-0732">Signal</keyword>
<keyword evidence="3" id="KW-1185">Reference proteome</keyword>
<evidence type="ECO:0000313" key="2">
    <source>
        <dbReference type="EMBL" id="CAG8521216.1"/>
    </source>
</evidence>
<proteinExistence type="predicted"/>
<organism evidence="2 3">
    <name type="scientific">Ambispora gerdemannii</name>
    <dbReference type="NCBI Taxonomy" id="144530"/>
    <lineage>
        <taxon>Eukaryota</taxon>
        <taxon>Fungi</taxon>
        <taxon>Fungi incertae sedis</taxon>
        <taxon>Mucoromycota</taxon>
        <taxon>Glomeromycotina</taxon>
        <taxon>Glomeromycetes</taxon>
        <taxon>Archaeosporales</taxon>
        <taxon>Ambisporaceae</taxon>
        <taxon>Ambispora</taxon>
    </lineage>
</organism>
<protein>
    <submittedName>
        <fullName evidence="2">4708_t:CDS:1</fullName>
    </submittedName>
</protein>
<gene>
    <name evidence="2" type="ORF">AGERDE_LOCUS5248</name>
</gene>
<dbReference type="GO" id="GO:0005737">
    <property type="term" value="C:cytoplasm"/>
    <property type="evidence" value="ECO:0007669"/>
    <property type="project" value="TreeGrafter"/>
</dbReference>
<feature type="signal peptide" evidence="1">
    <location>
        <begin position="1"/>
        <end position="27"/>
    </location>
</feature>
<sequence length="75" mass="8235">MLAKLVHFAVDAALVSTVLAGIRRTSGYTLNTSNINHEDIKKAVDGWLSIGEMIMDHSSVFVRGSSLFEDERKKG</sequence>
<comment type="caution">
    <text evidence="2">The sequence shown here is derived from an EMBL/GenBank/DDBJ whole genome shotgun (WGS) entry which is preliminary data.</text>
</comment>
<dbReference type="Proteomes" id="UP000789831">
    <property type="component" value="Unassembled WGS sequence"/>
</dbReference>
<evidence type="ECO:0000313" key="3">
    <source>
        <dbReference type="Proteomes" id="UP000789831"/>
    </source>
</evidence>
<dbReference type="EMBL" id="CAJVPL010000685">
    <property type="protein sequence ID" value="CAG8521216.1"/>
    <property type="molecule type" value="Genomic_DNA"/>
</dbReference>
<dbReference type="OrthoDB" id="16824at2759"/>
<dbReference type="AlphaFoldDB" id="A0A9N9FAT8"/>
<dbReference type="PANTHER" id="PTHR28075:SF1">
    <property type="entry name" value="DUF1748-DOMAIN-CONTAINING PROTEIN"/>
    <property type="match status" value="1"/>
</dbReference>
<feature type="chain" id="PRO_5040278496" evidence="1">
    <location>
        <begin position="28"/>
        <end position="75"/>
    </location>
</feature>
<dbReference type="InterPro" id="IPR013726">
    <property type="entry name" value="Mitofissin"/>
</dbReference>
<dbReference type="PANTHER" id="PTHR28075">
    <property type="entry name" value="CHROMOSOME 16, WHOLE GENOME SHOTGUN SEQUENCE"/>
    <property type="match status" value="1"/>
</dbReference>
<name>A0A9N9FAT8_9GLOM</name>
<accession>A0A9N9FAT8</accession>
<evidence type="ECO:0000256" key="1">
    <source>
        <dbReference type="SAM" id="SignalP"/>
    </source>
</evidence>